<keyword evidence="4 7" id="KW-0833">Ubl conjugation pathway</keyword>
<evidence type="ECO:0000259" key="9">
    <source>
        <dbReference type="PROSITE" id="PS52048"/>
    </source>
</evidence>
<keyword evidence="6 7" id="KW-0788">Thiol protease</keyword>
<evidence type="ECO:0000313" key="10">
    <source>
        <dbReference type="EMBL" id="KAK3248400.1"/>
    </source>
</evidence>
<keyword evidence="11" id="KW-1185">Reference proteome</keyword>
<dbReference type="EC" id="3.4.19.12" evidence="8"/>
<dbReference type="Gene3D" id="3.40.532.10">
    <property type="entry name" value="Peptidase C12, ubiquitin carboxyl-terminal hydrolase"/>
    <property type="match status" value="1"/>
</dbReference>
<sequence length="224" mass="24706">MWLPLESNPDMLNGFARKAGLQEPWEFVDVFGLDDELLCMVPQPCVAVTLLFPTAKIRPHREPQRKQIEAEGQLLSDKLFFVKQHDDLGNACGTIAAVHALANSGASIAGPLQDFIASQKGCTPSEVGYKLAEENTMKQASEDSAQGGQTETPEREAALGYHFVCFVPVDGHIYEMDGRKAFPINHGQTTEETFLLDAARVVKEQFMAHDPENVNFNLMALVKC</sequence>
<name>A0AAE0C6N6_9CHLO</name>
<evidence type="ECO:0000313" key="11">
    <source>
        <dbReference type="Proteomes" id="UP001190700"/>
    </source>
</evidence>
<protein>
    <recommendedName>
        <fullName evidence="8">Ubiquitin carboxyl-terminal hydrolase</fullName>
        <ecNumber evidence="8">3.4.19.12</ecNumber>
    </recommendedName>
</protein>
<feature type="active site" description="Nucleophile" evidence="7">
    <location>
        <position position="92"/>
    </location>
</feature>
<accession>A0AAE0C6N6</accession>
<dbReference type="InterPro" id="IPR036959">
    <property type="entry name" value="Peptidase_C12_UCH_sf"/>
</dbReference>
<dbReference type="PRINTS" id="PR00707">
    <property type="entry name" value="UBCTHYDRLASE"/>
</dbReference>
<evidence type="ECO:0000256" key="3">
    <source>
        <dbReference type="ARBA" id="ARBA00022670"/>
    </source>
</evidence>
<evidence type="ECO:0000256" key="2">
    <source>
        <dbReference type="ARBA" id="ARBA00009326"/>
    </source>
</evidence>
<dbReference type="InterPro" id="IPR001578">
    <property type="entry name" value="Peptidase_C12_UCH"/>
</dbReference>
<comment type="caution">
    <text evidence="10">The sequence shown here is derived from an EMBL/GenBank/DDBJ whole genome shotgun (WGS) entry which is preliminary data.</text>
</comment>
<dbReference type="FunFam" id="3.40.532.10:FF:000006">
    <property type="entry name" value="Ubiquitin carboxyl-terminal hydrolase"/>
    <property type="match status" value="1"/>
</dbReference>
<dbReference type="CDD" id="cd09616">
    <property type="entry name" value="Peptidase_C12_UCH_L1_L3"/>
    <property type="match status" value="1"/>
</dbReference>
<comment type="catalytic activity">
    <reaction evidence="1 7 8">
        <text>Thiol-dependent hydrolysis of ester, thioester, amide, peptide and isopeptide bonds formed by the C-terminal Gly of ubiquitin (a 76-residue protein attached to proteins as an intracellular targeting signal).</text>
        <dbReference type="EC" id="3.4.19.12"/>
    </reaction>
</comment>
<dbReference type="GO" id="GO:0005737">
    <property type="term" value="C:cytoplasm"/>
    <property type="evidence" value="ECO:0007669"/>
    <property type="project" value="TreeGrafter"/>
</dbReference>
<dbReference type="InterPro" id="IPR038765">
    <property type="entry name" value="Papain-like_cys_pep_sf"/>
</dbReference>
<organism evidence="10 11">
    <name type="scientific">Cymbomonas tetramitiformis</name>
    <dbReference type="NCBI Taxonomy" id="36881"/>
    <lineage>
        <taxon>Eukaryota</taxon>
        <taxon>Viridiplantae</taxon>
        <taxon>Chlorophyta</taxon>
        <taxon>Pyramimonadophyceae</taxon>
        <taxon>Pyramimonadales</taxon>
        <taxon>Pyramimonadaceae</taxon>
        <taxon>Cymbomonas</taxon>
    </lineage>
</organism>
<dbReference type="PANTHER" id="PTHR10589:SF17">
    <property type="entry name" value="UBIQUITIN CARBOXYL-TERMINAL HYDROLASE"/>
    <property type="match status" value="1"/>
</dbReference>
<evidence type="ECO:0000256" key="7">
    <source>
        <dbReference type="PROSITE-ProRule" id="PRU01393"/>
    </source>
</evidence>
<dbReference type="SUPFAM" id="SSF54001">
    <property type="entry name" value="Cysteine proteinases"/>
    <property type="match status" value="1"/>
</dbReference>
<feature type="site" description="Transition state stabilizer" evidence="7">
    <location>
        <position position="84"/>
    </location>
</feature>
<dbReference type="GO" id="GO:0006511">
    <property type="term" value="P:ubiquitin-dependent protein catabolic process"/>
    <property type="evidence" value="ECO:0007669"/>
    <property type="project" value="UniProtKB-UniRule"/>
</dbReference>
<evidence type="ECO:0000256" key="4">
    <source>
        <dbReference type="ARBA" id="ARBA00022786"/>
    </source>
</evidence>
<dbReference type="PANTHER" id="PTHR10589">
    <property type="entry name" value="UBIQUITIN CARBOXYL-TERMINAL HYDROLASE"/>
    <property type="match status" value="1"/>
</dbReference>
<evidence type="ECO:0000256" key="8">
    <source>
        <dbReference type="RuleBase" id="RU361215"/>
    </source>
</evidence>
<evidence type="ECO:0000256" key="5">
    <source>
        <dbReference type="ARBA" id="ARBA00022801"/>
    </source>
</evidence>
<dbReference type="EMBL" id="LGRX02028124">
    <property type="protein sequence ID" value="KAK3248400.1"/>
    <property type="molecule type" value="Genomic_DNA"/>
</dbReference>
<evidence type="ECO:0000256" key="6">
    <source>
        <dbReference type="ARBA" id="ARBA00022807"/>
    </source>
</evidence>
<evidence type="ECO:0000256" key="1">
    <source>
        <dbReference type="ARBA" id="ARBA00000707"/>
    </source>
</evidence>
<dbReference type="GO" id="GO:0016579">
    <property type="term" value="P:protein deubiquitination"/>
    <property type="evidence" value="ECO:0007669"/>
    <property type="project" value="TreeGrafter"/>
</dbReference>
<dbReference type="AlphaFoldDB" id="A0AAE0C6N6"/>
<feature type="domain" description="UCH catalytic" evidence="9">
    <location>
        <begin position="1"/>
        <end position="223"/>
    </location>
</feature>
<gene>
    <name evidence="10" type="ORF">CYMTET_42131</name>
</gene>
<feature type="active site" description="Proton donor" evidence="7">
    <location>
        <position position="162"/>
    </location>
</feature>
<feature type="site" description="Important for enzyme activity" evidence="7">
    <location>
        <position position="177"/>
    </location>
</feature>
<keyword evidence="5 7" id="KW-0378">Hydrolase</keyword>
<reference evidence="10 11" key="1">
    <citation type="journal article" date="2015" name="Genome Biol. Evol.">
        <title>Comparative Genomics of a Bacterivorous Green Alga Reveals Evolutionary Causalities and Consequences of Phago-Mixotrophic Mode of Nutrition.</title>
        <authorList>
            <person name="Burns J.A."/>
            <person name="Paasch A."/>
            <person name="Narechania A."/>
            <person name="Kim E."/>
        </authorList>
    </citation>
    <scope>NUCLEOTIDE SEQUENCE [LARGE SCALE GENOMIC DNA]</scope>
    <source>
        <strain evidence="10 11">PLY_AMNH</strain>
    </source>
</reference>
<dbReference type="PROSITE" id="PS52048">
    <property type="entry name" value="UCH_DOMAIN"/>
    <property type="match status" value="1"/>
</dbReference>
<dbReference type="Proteomes" id="UP001190700">
    <property type="component" value="Unassembled WGS sequence"/>
</dbReference>
<comment type="similarity">
    <text evidence="2 7 8">Belongs to the peptidase C12 family.</text>
</comment>
<proteinExistence type="inferred from homology"/>
<keyword evidence="3 7" id="KW-0645">Protease</keyword>
<dbReference type="GO" id="GO:0004843">
    <property type="term" value="F:cysteine-type deubiquitinase activity"/>
    <property type="evidence" value="ECO:0007669"/>
    <property type="project" value="UniProtKB-UniRule"/>
</dbReference>
<dbReference type="Pfam" id="PF01088">
    <property type="entry name" value="Peptidase_C12"/>
    <property type="match status" value="1"/>
</dbReference>